<comment type="caution">
    <text evidence="1">The sequence shown here is derived from an EMBL/GenBank/DDBJ whole genome shotgun (WGS) entry which is preliminary data.</text>
</comment>
<dbReference type="SUPFAM" id="SSF54523">
    <property type="entry name" value="Pili subunits"/>
    <property type="match status" value="1"/>
</dbReference>
<evidence type="ECO:0000313" key="1">
    <source>
        <dbReference type="EMBL" id="MEK8049208.1"/>
    </source>
</evidence>
<evidence type="ECO:0000313" key="2">
    <source>
        <dbReference type="Proteomes" id="UP001365405"/>
    </source>
</evidence>
<dbReference type="EMBL" id="JBBUTH010000001">
    <property type="protein sequence ID" value="MEK8049208.1"/>
    <property type="molecule type" value="Genomic_DNA"/>
</dbReference>
<gene>
    <name evidence="1" type="ORF">AACH10_03050</name>
</gene>
<organism evidence="1 2">
    <name type="scientific">Pseudaquabacterium inlustre</name>
    <dbReference type="NCBI Taxonomy" id="2984192"/>
    <lineage>
        <taxon>Bacteria</taxon>
        <taxon>Pseudomonadati</taxon>
        <taxon>Pseudomonadota</taxon>
        <taxon>Betaproteobacteria</taxon>
        <taxon>Burkholderiales</taxon>
        <taxon>Sphaerotilaceae</taxon>
        <taxon>Pseudaquabacterium</taxon>
    </lineage>
</organism>
<dbReference type="Proteomes" id="UP001365405">
    <property type="component" value="Unassembled WGS sequence"/>
</dbReference>
<dbReference type="InterPro" id="IPR045584">
    <property type="entry name" value="Pilin-like"/>
</dbReference>
<dbReference type="Gene3D" id="3.30.700.10">
    <property type="entry name" value="Glycoprotein, Type 4 Pilin"/>
    <property type="match status" value="1"/>
</dbReference>
<sequence>MVELIAIVLLLGVLAAVVVPRLDSALALGGSAWRDQVSAALKTARSLAQGHRRLVCASVATGSVTLSIAATNPASACTGTLAGADGQSAWARDDGSHTTTVTPAGMLYFQPDGRITSDGAGTSTVNASIAITGESAITLTGTTGHVD</sequence>
<proteinExistence type="predicted"/>
<keyword evidence="2" id="KW-1185">Reference proteome</keyword>
<accession>A0ABU9CBH3</accession>
<dbReference type="RefSeq" id="WP_341408879.1">
    <property type="nucleotide sequence ID" value="NZ_JBBUTH010000001.1"/>
</dbReference>
<name>A0ABU9CBH3_9BURK</name>
<protein>
    <submittedName>
        <fullName evidence="1">Type II secretion system protein</fullName>
    </submittedName>
</protein>
<reference evidence="1 2" key="1">
    <citation type="submission" date="2024-04" db="EMBL/GenBank/DDBJ databases">
        <title>Novel species of the genus Ideonella isolated from streams.</title>
        <authorList>
            <person name="Lu H."/>
        </authorList>
    </citation>
    <scope>NUCLEOTIDE SEQUENCE [LARGE SCALE GENOMIC DNA]</scope>
    <source>
        <strain evidence="1 2">DXS22W</strain>
    </source>
</reference>